<dbReference type="InterPro" id="IPR027417">
    <property type="entry name" value="P-loop_NTPase"/>
</dbReference>
<dbReference type="InterPro" id="IPR041679">
    <property type="entry name" value="DNA2/NAM7-like_C"/>
</dbReference>
<feature type="domain" description="DNA2/NAM7 helicase-like C-terminal" evidence="3">
    <location>
        <begin position="872"/>
        <end position="1095"/>
    </location>
</feature>
<dbReference type="Proteomes" id="UP000700596">
    <property type="component" value="Unassembled WGS sequence"/>
</dbReference>
<dbReference type="OrthoDB" id="3946766at2759"/>
<evidence type="ECO:0000259" key="3">
    <source>
        <dbReference type="Pfam" id="PF13087"/>
    </source>
</evidence>
<dbReference type="PANTHER" id="PTHR10887:SF495">
    <property type="entry name" value="HELICASE SENATAXIN ISOFORM X1-RELATED"/>
    <property type="match status" value="1"/>
</dbReference>
<protein>
    <submittedName>
        <fullName evidence="4">Uncharacterized protein</fullName>
    </submittedName>
</protein>
<sequence>MSSSDNRFATLSNESNVDAEQIEQQQQTVPTADMNSFKTVWDWQADFLPVGSLNITNTQTSASPGKVFPPSPHEIEVVDDLPEGLQFKELAEKDYNPYNFKSCIGDMSLVHREYRSQDAIAFRTIKATETCAAAVVFLDILDSKKQQPVILSHAAARDAPAEEKALVTARVNFLTSTQFTGVRLLLIRRDKQKRDIQYRIYGPAFAKQENGKVGFAMHKYDGTGPDGSPQKTCLFNHPVLTKLATDKNLISTMVLLQSHGSKDRAGAPLRPSFYNIDPSEIQDIIRRYKANEPLQPDECMIACLHESRSFIIFRRIDGSPSADPDTFIKYFEACMWANIFHGPLWFYKLQAPPQTSLMSPDFPLDTVEVPRWIVQSWKLTKEKSSGKIVSYKPSSWKPLSKVIEYPNAESCAFLASLALVREQQNNTESIKSMLSSDTTSIEAIFRSNPGMPGQFLVDLFVPGKSQNIGRWETLKPATETRIKLTVEKNKYKMTFHGKIMDDIFGAQGHGCDIVAGVSGPLTGVPEDRVPVCLELVDDPTVTDRAINSISWLSKGLKRTSGIDLCNVILGAPRAIDESKLNTLKAHLGVDKVNEVEKRLLDIHKLNDEQITAAMAVIRSPFSLVWGPAGTGKTETLKAIVTELARFHVPQIFTCPSNRATDKLMGDCLQANPDLKAIRFIGGFRSSPMKAPSRDTADATGAESATEVLDQTWEMYLEHFNLREAGHPDHLYQSRKEAEIVRWNNHDGHVMKDIAHQYLQSKAELKDAKNKDDKESAIVSKEEADKKLTQYFFANSVDVVFVTCSSACHDILANNFKPRVGFIDEAGQAAIGEVCMAFAPYKESLESCQLAGDHVQLGPVVTSELSNECVKTMEVSLFQQIVQNKDKPHPVHLLDTQYRSHPDIMEFANNNFYGGKLQNHGSTMHETGIHKTLRQFFANLGPAWNKRWRIAIDVSSGSAMSTRYENSNSFSNDAEAELIVRLIIAMIAFDPVDDGEVPKPEKIKPEAEDCAIFTPYTGQARLFIQKIRTAGLQYSRRTIRTPDKLNFVGTTHGLQGGDTPIGFISNVSRDPTDANRKTQFVGNAKNVAVNCTRSRKLDIWTTNIGPIIDVLKQGEKDAKIRAKTHLYKGNMGSFRALNEYFHNNKSIISADDIEAALLSDNPRKLKSSSYYNEHNFSLDTFGKLKPLNSPARPAGNQLGGPNPGSSQRTKQGTKRVASNEAGSSSVVKKPKYS</sequence>
<evidence type="ECO:0000313" key="4">
    <source>
        <dbReference type="EMBL" id="KAH7124167.1"/>
    </source>
</evidence>
<dbReference type="EMBL" id="JAGMWT010000008">
    <property type="protein sequence ID" value="KAH7124167.1"/>
    <property type="molecule type" value="Genomic_DNA"/>
</dbReference>
<dbReference type="InterPro" id="IPR045055">
    <property type="entry name" value="DNA2/NAM7-like"/>
</dbReference>
<evidence type="ECO:0000256" key="1">
    <source>
        <dbReference type="SAM" id="MobiDB-lite"/>
    </source>
</evidence>
<dbReference type="GO" id="GO:0004386">
    <property type="term" value="F:helicase activity"/>
    <property type="evidence" value="ECO:0007669"/>
    <property type="project" value="InterPro"/>
</dbReference>
<dbReference type="Pfam" id="PF13086">
    <property type="entry name" value="AAA_11"/>
    <property type="match status" value="1"/>
</dbReference>
<gene>
    <name evidence="4" type="ORF">B0J11DRAFT_580907</name>
</gene>
<evidence type="ECO:0000313" key="5">
    <source>
        <dbReference type="Proteomes" id="UP000700596"/>
    </source>
</evidence>
<accession>A0A9P9DSD6</accession>
<organism evidence="4 5">
    <name type="scientific">Dendryphion nanum</name>
    <dbReference type="NCBI Taxonomy" id="256645"/>
    <lineage>
        <taxon>Eukaryota</taxon>
        <taxon>Fungi</taxon>
        <taxon>Dikarya</taxon>
        <taxon>Ascomycota</taxon>
        <taxon>Pezizomycotina</taxon>
        <taxon>Dothideomycetes</taxon>
        <taxon>Pleosporomycetidae</taxon>
        <taxon>Pleosporales</taxon>
        <taxon>Torulaceae</taxon>
        <taxon>Dendryphion</taxon>
    </lineage>
</organism>
<reference evidence="4" key="1">
    <citation type="journal article" date="2021" name="Nat. Commun.">
        <title>Genetic determinants of endophytism in the Arabidopsis root mycobiome.</title>
        <authorList>
            <person name="Mesny F."/>
            <person name="Miyauchi S."/>
            <person name="Thiergart T."/>
            <person name="Pickel B."/>
            <person name="Atanasova L."/>
            <person name="Karlsson M."/>
            <person name="Huettel B."/>
            <person name="Barry K.W."/>
            <person name="Haridas S."/>
            <person name="Chen C."/>
            <person name="Bauer D."/>
            <person name="Andreopoulos W."/>
            <person name="Pangilinan J."/>
            <person name="LaButti K."/>
            <person name="Riley R."/>
            <person name="Lipzen A."/>
            <person name="Clum A."/>
            <person name="Drula E."/>
            <person name="Henrissat B."/>
            <person name="Kohler A."/>
            <person name="Grigoriev I.V."/>
            <person name="Martin F.M."/>
            <person name="Hacquard S."/>
        </authorList>
    </citation>
    <scope>NUCLEOTIDE SEQUENCE</scope>
    <source>
        <strain evidence="4">MPI-CAGE-CH-0243</strain>
    </source>
</reference>
<keyword evidence="5" id="KW-1185">Reference proteome</keyword>
<feature type="region of interest" description="Disordered" evidence="1">
    <location>
        <begin position="1181"/>
        <end position="1232"/>
    </location>
</feature>
<evidence type="ECO:0000259" key="2">
    <source>
        <dbReference type="Pfam" id="PF13086"/>
    </source>
</evidence>
<comment type="caution">
    <text evidence="4">The sequence shown here is derived from an EMBL/GenBank/DDBJ whole genome shotgun (WGS) entry which is preliminary data.</text>
</comment>
<feature type="domain" description="DNA2/NAM7 helicase helicase" evidence="2">
    <location>
        <begin position="604"/>
        <end position="863"/>
    </location>
</feature>
<dbReference type="SUPFAM" id="SSF52540">
    <property type="entry name" value="P-loop containing nucleoside triphosphate hydrolases"/>
    <property type="match status" value="1"/>
</dbReference>
<feature type="region of interest" description="Disordered" evidence="1">
    <location>
        <begin position="1"/>
        <end position="31"/>
    </location>
</feature>
<proteinExistence type="predicted"/>
<dbReference type="Gene3D" id="3.40.50.300">
    <property type="entry name" value="P-loop containing nucleotide triphosphate hydrolases"/>
    <property type="match status" value="2"/>
</dbReference>
<dbReference type="AlphaFoldDB" id="A0A9P9DSD6"/>
<dbReference type="PANTHER" id="PTHR10887">
    <property type="entry name" value="DNA2/NAM7 HELICASE FAMILY"/>
    <property type="match status" value="1"/>
</dbReference>
<name>A0A9P9DSD6_9PLEO</name>
<dbReference type="Pfam" id="PF13087">
    <property type="entry name" value="AAA_12"/>
    <property type="match status" value="1"/>
</dbReference>
<dbReference type="InterPro" id="IPR041677">
    <property type="entry name" value="DNA2/NAM7_AAA_11"/>
</dbReference>